<evidence type="ECO:0000259" key="2">
    <source>
        <dbReference type="PROSITE" id="PS51677"/>
    </source>
</evidence>
<dbReference type="Proteomes" id="UP000641588">
    <property type="component" value="Unassembled WGS sequence"/>
</dbReference>
<dbReference type="EMBL" id="WHOD01000087">
    <property type="protein sequence ID" value="NOU95943.1"/>
    <property type="molecule type" value="Genomic_DNA"/>
</dbReference>
<dbReference type="PANTHER" id="PTHR47561">
    <property type="entry name" value="POLYSACCHARIDE DEACETYLASE FAMILY PROTEIN (AFU_ORTHOLOGUE AFUA_6G05030)"/>
    <property type="match status" value="1"/>
</dbReference>
<dbReference type="SUPFAM" id="SSF88713">
    <property type="entry name" value="Glycoside hydrolase/deacetylase"/>
    <property type="match status" value="1"/>
</dbReference>
<dbReference type="CDD" id="cd10938">
    <property type="entry name" value="CE4_HpPgdA_like"/>
    <property type="match status" value="1"/>
</dbReference>
<feature type="domain" description="NodB homology" evidence="2">
    <location>
        <begin position="60"/>
        <end position="277"/>
    </location>
</feature>
<keyword evidence="4" id="KW-1185">Reference proteome</keyword>
<dbReference type="InterPro" id="IPR002509">
    <property type="entry name" value="NODB_dom"/>
</dbReference>
<evidence type="ECO:0000313" key="3">
    <source>
        <dbReference type="EMBL" id="NOU95943.1"/>
    </source>
</evidence>
<dbReference type="Gene3D" id="3.20.20.370">
    <property type="entry name" value="Glycoside hydrolase/deacetylase"/>
    <property type="match status" value="1"/>
</dbReference>
<feature type="region of interest" description="Disordered" evidence="1">
    <location>
        <begin position="1"/>
        <end position="23"/>
    </location>
</feature>
<dbReference type="AlphaFoldDB" id="A0A972GXE8"/>
<sequence length="303" mass="34459">MAGVRLARSNRPSPKPESRPKMMNATYAWPDGKRCVAAFSIDFDGETPYLWRSRHTQPNTLGELEQRAFGPRQGIYRILEMLSRLDIRSSFFIPGVIAEKYPAAVEAIAKEGHEIGLHGYLHERVDELSKEQVEESIIRGKQALEKVIGPRTMGFRSPSWEMTADTFELLQRHGIPYDSSMMGYDHPYWIEGLPEVPVQWLLDDAIFYRYTGGGAGNPPLNPNTVIDTWQQEFEGIKRYGGLFLLTVHCWISGRGSRIIALERLLSQLKNDPDVWWATCGEVAEYHAKQYAGQFRETLGGRTP</sequence>
<reference evidence="3" key="1">
    <citation type="submission" date="2019-10" db="EMBL/GenBank/DDBJ databases">
        <title>Description of Paenibacillus glebae sp. nov.</title>
        <authorList>
            <person name="Carlier A."/>
            <person name="Qi S."/>
        </authorList>
    </citation>
    <scope>NUCLEOTIDE SEQUENCE</scope>
    <source>
        <strain evidence="3">LMG 31456</strain>
    </source>
</reference>
<dbReference type="Pfam" id="PF01522">
    <property type="entry name" value="Polysacc_deac_1"/>
    <property type="match status" value="1"/>
</dbReference>
<accession>A0A972GXE8</accession>
<dbReference type="InterPro" id="IPR037950">
    <property type="entry name" value="PgdA-like"/>
</dbReference>
<dbReference type="PROSITE" id="PS51677">
    <property type="entry name" value="NODB"/>
    <property type="match status" value="1"/>
</dbReference>
<proteinExistence type="predicted"/>
<name>A0A972GXE8_9BACL</name>
<evidence type="ECO:0000256" key="1">
    <source>
        <dbReference type="SAM" id="MobiDB-lite"/>
    </source>
</evidence>
<dbReference type="GO" id="GO:0016810">
    <property type="term" value="F:hydrolase activity, acting on carbon-nitrogen (but not peptide) bonds"/>
    <property type="evidence" value="ECO:0007669"/>
    <property type="project" value="InterPro"/>
</dbReference>
<protein>
    <submittedName>
        <fullName evidence="3">Polysaccharide deacetylase family protein</fullName>
    </submittedName>
</protein>
<dbReference type="PANTHER" id="PTHR47561:SF1">
    <property type="entry name" value="POLYSACCHARIDE DEACETYLASE FAMILY PROTEIN (AFU_ORTHOLOGUE AFUA_6G05030)"/>
    <property type="match status" value="1"/>
</dbReference>
<comment type="caution">
    <text evidence="3">The sequence shown here is derived from an EMBL/GenBank/DDBJ whole genome shotgun (WGS) entry which is preliminary data.</text>
</comment>
<gene>
    <name evidence="3" type="ORF">GC093_22370</name>
</gene>
<dbReference type="InterPro" id="IPR011330">
    <property type="entry name" value="Glyco_hydro/deAcase_b/a-brl"/>
</dbReference>
<dbReference type="GO" id="GO:0005975">
    <property type="term" value="P:carbohydrate metabolic process"/>
    <property type="evidence" value="ECO:0007669"/>
    <property type="project" value="InterPro"/>
</dbReference>
<evidence type="ECO:0000313" key="4">
    <source>
        <dbReference type="Proteomes" id="UP000641588"/>
    </source>
</evidence>
<organism evidence="3 4">
    <name type="scientific">Paenibacillus foliorum</name>
    <dbReference type="NCBI Taxonomy" id="2654974"/>
    <lineage>
        <taxon>Bacteria</taxon>
        <taxon>Bacillati</taxon>
        <taxon>Bacillota</taxon>
        <taxon>Bacilli</taxon>
        <taxon>Bacillales</taxon>
        <taxon>Paenibacillaceae</taxon>
        <taxon>Paenibacillus</taxon>
    </lineage>
</organism>